<dbReference type="PIR" id="H95328">
    <property type="entry name" value="H95328"/>
</dbReference>
<feature type="region of interest" description="Disordered" evidence="7">
    <location>
        <begin position="354"/>
        <end position="410"/>
    </location>
</feature>
<keyword evidence="6" id="KW-0814">Transposable element</keyword>
<feature type="compositionally biased region" description="Basic and acidic residues" evidence="7">
    <location>
        <begin position="401"/>
        <end position="410"/>
    </location>
</feature>
<name>Q92ZF0_RHIME</name>
<dbReference type="Pfam" id="PF00872">
    <property type="entry name" value="Transposase_mut"/>
    <property type="match status" value="1"/>
</dbReference>
<reference evidence="8 9" key="1">
    <citation type="journal article" date="2001" name="Proc. Natl. Acad. Sci. U.S.A.">
        <title>Nucleotide sequence and predicted functions of the entire Sinorhizobium meliloti pSymA megaplasmid.</title>
        <authorList>
            <person name="Barnett M.J."/>
            <person name="Fisher R.F."/>
            <person name="Jones T."/>
            <person name="Komp C."/>
            <person name="Abola A.P."/>
            <person name="Barloy-Hubler F."/>
            <person name="Bowser L."/>
            <person name="Capela D."/>
            <person name="Galibert F."/>
            <person name="Gouzy J."/>
            <person name="Gurjal M."/>
            <person name="Hong A."/>
            <person name="Huizar L."/>
            <person name="Hyman R.W."/>
            <person name="Kahn D."/>
            <person name="Kahn M.L."/>
            <person name="Kalman S."/>
            <person name="Keating D.H."/>
            <person name="Palm C."/>
            <person name="Peck M.C."/>
            <person name="Surzycki R."/>
            <person name="Wells D.H."/>
            <person name="Yeh K.-C."/>
            <person name="Davis R.W."/>
            <person name="Federspiel N.A."/>
            <person name="Long S.R."/>
        </authorList>
    </citation>
    <scope>NUCLEOTIDE SEQUENCE [LARGE SCALE GENOMIC DNA]</scope>
    <source>
        <strain evidence="8 9">1021</strain>
        <plasmid evidence="9">Plasmid pSymA</plasmid>
    </source>
</reference>
<protein>
    <recommendedName>
        <fullName evidence="6">Mutator family transposase</fullName>
    </recommendedName>
</protein>
<dbReference type="PATRIC" id="fig|266834.11.peg.553"/>
<dbReference type="PROSITE" id="PS01007">
    <property type="entry name" value="TRANSPOSASE_MUTATOR"/>
    <property type="match status" value="1"/>
</dbReference>
<dbReference type="EMBL" id="AE006469">
    <property type="protein sequence ID" value="AAK65194.1"/>
    <property type="molecule type" value="Genomic_DNA"/>
</dbReference>
<dbReference type="OrthoDB" id="165209at2"/>
<geneLocation type="plasmid" evidence="8 9">
    <name>pSymA</name>
</geneLocation>
<proteinExistence type="inferred from homology"/>
<dbReference type="GO" id="GO:0003677">
    <property type="term" value="F:DNA binding"/>
    <property type="evidence" value="ECO:0007669"/>
    <property type="project" value="UniProtKB-UniRule"/>
</dbReference>
<dbReference type="AlphaFoldDB" id="Q92ZF0"/>
<dbReference type="PANTHER" id="PTHR33217:SF7">
    <property type="entry name" value="TRANSPOSASE FOR INSERTION SEQUENCE ELEMENT IS1081"/>
    <property type="match status" value="1"/>
</dbReference>
<evidence type="ECO:0000256" key="6">
    <source>
        <dbReference type="RuleBase" id="RU365089"/>
    </source>
</evidence>
<dbReference type="GO" id="GO:0006313">
    <property type="term" value="P:DNA transposition"/>
    <property type="evidence" value="ECO:0007669"/>
    <property type="project" value="UniProtKB-UniRule"/>
</dbReference>
<dbReference type="NCBIfam" id="NF033543">
    <property type="entry name" value="transpos_IS256"/>
    <property type="match status" value="1"/>
</dbReference>
<keyword evidence="9" id="KW-1185">Reference proteome</keyword>
<evidence type="ECO:0000256" key="4">
    <source>
        <dbReference type="ARBA" id="ARBA00023125"/>
    </source>
</evidence>
<reference evidence="9" key="2">
    <citation type="journal article" date="2001" name="Science">
        <title>The composite genome of the legume symbiont Sinorhizobium meliloti.</title>
        <authorList>
            <person name="Galibert F."/>
            <person name="Finan T.M."/>
            <person name="Long S.R."/>
            <person name="Puehler A."/>
            <person name="Abola P."/>
            <person name="Ampe F."/>
            <person name="Barloy-Hubler F."/>
            <person name="Barnett M.J."/>
            <person name="Becker A."/>
            <person name="Boistard P."/>
            <person name="Bothe G."/>
            <person name="Boutry M."/>
            <person name="Bowser L."/>
            <person name="Buhrmester J."/>
            <person name="Cadieu E."/>
            <person name="Capela D."/>
            <person name="Chain P."/>
            <person name="Cowie A."/>
            <person name="Davis R.W."/>
            <person name="Dreano S."/>
            <person name="Federspiel N.A."/>
            <person name="Fisher R.F."/>
            <person name="Gloux S."/>
            <person name="Godrie T."/>
            <person name="Goffeau A."/>
            <person name="Golding B."/>
            <person name="Gouzy J."/>
            <person name="Gurjal M."/>
            <person name="Hernandez-Lucas I."/>
            <person name="Hong A."/>
            <person name="Huizar L."/>
            <person name="Hyman R.W."/>
            <person name="Jones T."/>
            <person name="Kahn D."/>
            <person name="Kahn M.L."/>
            <person name="Kalman S."/>
            <person name="Keating D.H."/>
            <person name="Kiss E."/>
            <person name="Komp C."/>
            <person name="Lelaure V."/>
            <person name="Masuy D."/>
            <person name="Palm C."/>
            <person name="Peck M.C."/>
            <person name="Pohl T.M."/>
            <person name="Portetelle D."/>
            <person name="Purnelle B."/>
            <person name="Ramsperger U."/>
            <person name="Surzycki R."/>
            <person name="Thebault P."/>
            <person name="Vandenbol M."/>
            <person name="Vorhoelter F.J."/>
            <person name="Weidner S."/>
            <person name="Wells D.H."/>
            <person name="Wong K."/>
            <person name="Yeh K.-C."/>
            <person name="Batut J."/>
        </authorList>
    </citation>
    <scope>NUCLEOTIDE SEQUENCE [LARGE SCALE GENOMIC DNA]</scope>
    <source>
        <strain evidence="9">1021</strain>
        <plasmid evidence="9">Plasmid pSymA</plasmid>
    </source>
</reference>
<keyword evidence="5 6" id="KW-0233">DNA recombination</keyword>
<evidence type="ECO:0000256" key="1">
    <source>
        <dbReference type="ARBA" id="ARBA00002190"/>
    </source>
</evidence>
<evidence type="ECO:0000256" key="5">
    <source>
        <dbReference type="ARBA" id="ARBA00023172"/>
    </source>
</evidence>
<dbReference type="HOGENOM" id="CLU_036805_8_0_5"/>
<comment type="function">
    <text evidence="1 6">Required for the transposition of the insertion element.</text>
</comment>
<dbReference type="GO" id="GO:0004803">
    <property type="term" value="F:transposase activity"/>
    <property type="evidence" value="ECO:0007669"/>
    <property type="project" value="UniProtKB-UniRule"/>
</dbReference>
<dbReference type="PANTHER" id="PTHR33217">
    <property type="entry name" value="TRANSPOSASE FOR INSERTION SEQUENCE ELEMENT IS1081"/>
    <property type="match status" value="1"/>
</dbReference>
<evidence type="ECO:0000256" key="2">
    <source>
        <dbReference type="ARBA" id="ARBA00010961"/>
    </source>
</evidence>
<dbReference type="Proteomes" id="UP000001976">
    <property type="component" value="Plasmid pSymA"/>
</dbReference>
<evidence type="ECO:0000313" key="9">
    <source>
        <dbReference type="Proteomes" id="UP000001976"/>
    </source>
</evidence>
<gene>
    <name evidence="8" type="ORF">SMa0995</name>
</gene>
<keyword evidence="3 6" id="KW-0815">Transposition</keyword>
<dbReference type="InterPro" id="IPR001207">
    <property type="entry name" value="Transposase_mutator"/>
</dbReference>
<organism evidence="8 9">
    <name type="scientific">Rhizobium meliloti (strain 1021)</name>
    <name type="common">Ensifer meliloti</name>
    <name type="synonym">Sinorhizobium meliloti</name>
    <dbReference type="NCBI Taxonomy" id="266834"/>
    <lineage>
        <taxon>Bacteria</taxon>
        <taxon>Pseudomonadati</taxon>
        <taxon>Pseudomonadota</taxon>
        <taxon>Alphaproteobacteria</taxon>
        <taxon>Hyphomicrobiales</taxon>
        <taxon>Rhizobiaceae</taxon>
        <taxon>Sinorhizobium/Ensifer group</taxon>
        <taxon>Sinorhizobium</taxon>
    </lineage>
</organism>
<evidence type="ECO:0000313" key="8">
    <source>
        <dbReference type="EMBL" id="AAK65194.1"/>
    </source>
</evidence>
<evidence type="ECO:0000256" key="7">
    <source>
        <dbReference type="SAM" id="MobiDB-lite"/>
    </source>
</evidence>
<keyword evidence="8" id="KW-0614">Plasmid</keyword>
<comment type="similarity">
    <text evidence="2 6">Belongs to the transposase mutator family.</text>
</comment>
<sequence>MTKTEGKTASAAVKDILLSNPDGLREVIRTVMQEVLEAEMDEALGAAKGERTPERLGYRSGHYGRTLITRVGKLELRVPQDRSGHFSTELFERYQRSERALVATLAEMYVQGVSTRKVKAITEELCGHAFSASSISAINKRLDESLKAFAERSLEEPFAYLILDARYEKVREAGVVMSQAVLIAVGIDWDGRRQILSVEMAGRESRSAWKDFLVRLKGRGLKGVELVVSDDHAGLVAAIGEVIPEAAWQRCYVHFLRNALDHLPRKHGDDCLQELRWLYDRRDLDEAKADLAAWLGKWSVRYPRLTSWVEETIEQTLTFFRLPRQHHKHLKSTNMLERLNEEIRRRTYVVRIFPNTESCPTPRPRARRRNPRKLDGGQSLHQHGRPARAQETRTPSSRMTSTHDRPICRT</sequence>
<keyword evidence="4 6" id="KW-0238">DNA-binding</keyword>
<evidence type="ECO:0000256" key="3">
    <source>
        <dbReference type="ARBA" id="ARBA00022578"/>
    </source>
</evidence>
<dbReference type="EnsemblBacteria" id="AAK65194">
    <property type="protein sequence ID" value="AAK65194"/>
    <property type="gene ID" value="SMa0995"/>
</dbReference>
<accession>Q92ZF0</accession>
<dbReference type="KEGG" id="sme:SMa0995"/>